<evidence type="ECO:0000256" key="16">
    <source>
        <dbReference type="PIRSR" id="PIRSR601577-2"/>
    </source>
</evidence>
<comment type="catalytic activity">
    <reaction evidence="1">
        <text>Preference for hydrophobic residues at P1 and P1' and basic residues at P2' and P3'. A model nonapeptide is cleaved at -Ala-Tyr-|-Leu-Lys-Lys-.</text>
        <dbReference type="EC" id="3.4.24.36"/>
    </reaction>
</comment>
<feature type="binding site" evidence="16">
    <location>
        <position position="321"/>
    </location>
    <ligand>
        <name>Zn(2+)</name>
        <dbReference type="ChEBI" id="CHEBI:29105"/>
        <note>catalytic</note>
    </ligand>
</feature>
<feature type="compositionally biased region" description="Polar residues" evidence="18">
    <location>
        <begin position="654"/>
        <end position="673"/>
    </location>
</feature>
<dbReference type="InterPro" id="IPR001577">
    <property type="entry name" value="Peptidase_M8"/>
</dbReference>
<keyword evidence="13" id="KW-1015">Disulfide bond</keyword>
<keyword evidence="8 16" id="KW-0862">Zinc</keyword>
<evidence type="ECO:0000256" key="6">
    <source>
        <dbReference type="ARBA" id="ARBA00022729"/>
    </source>
</evidence>
<feature type="binding site" evidence="16">
    <location>
        <position position="252"/>
    </location>
    <ligand>
        <name>Zn(2+)</name>
        <dbReference type="ChEBI" id="CHEBI:29105"/>
        <note>catalytic</note>
    </ligand>
</feature>
<dbReference type="OMA" id="GQDAMQA"/>
<comment type="subcellular location">
    <subcellularLocation>
        <location evidence="2">Membrane</location>
    </subcellularLocation>
</comment>
<feature type="compositionally biased region" description="Polar residues" evidence="18">
    <location>
        <begin position="680"/>
        <end position="691"/>
    </location>
</feature>
<dbReference type="PRINTS" id="PR00782">
    <property type="entry name" value="LSHMANOLYSIN"/>
</dbReference>
<dbReference type="AlphaFoldDB" id="A0A422MRQ6"/>
<dbReference type="GO" id="GO:0016020">
    <property type="term" value="C:membrane"/>
    <property type="evidence" value="ECO:0007669"/>
    <property type="project" value="UniProtKB-SubCell"/>
</dbReference>
<feature type="compositionally biased region" description="Polar residues" evidence="18">
    <location>
        <begin position="605"/>
        <end position="614"/>
    </location>
</feature>
<name>A0A422MRQ6_TRYRA</name>
<dbReference type="GeneID" id="40333988"/>
<gene>
    <name evidence="20" type="ORF">TraAM80_10055</name>
</gene>
<evidence type="ECO:0000256" key="2">
    <source>
        <dbReference type="ARBA" id="ARBA00004370"/>
    </source>
</evidence>
<keyword evidence="7 17" id="KW-0378">Hydrolase</keyword>
<feature type="compositionally biased region" description="Polar residues" evidence="18">
    <location>
        <begin position="630"/>
        <end position="639"/>
    </location>
</feature>
<keyword evidence="5 16" id="KW-0479">Metal-binding</keyword>
<dbReference type="SUPFAM" id="SSF55486">
    <property type="entry name" value="Metalloproteases ('zincins'), catalytic domain"/>
    <property type="match status" value="1"/>
</dbReference>
<protein>
    <recommendedName>
        <fullName evidence="17">Leishmanolysin-like peptidase</fullName>
        <ecNumber evidence="17">3.4.24.-</ecNumber>
    </recommendedName>
</protein>
<organism evidence="20 21">
    <name type="scientific">Trypanosoma rangeli</name>
    <dbReference type="NCBI Taxonomy" id="5698"/>
    <lineage>
        <taxon>Eukaryota</taxon>
        <taxon>Discoba</taxon>
        <taxon>Euglenozoa</taxon>
        <taxon>Kinetoplastea</taxon>
        <taxon>Metakinetoplastina</taxon>
        <taxon>Trypanosomatida</taxon>
        <taxon>Trypanosomatidae</taxon>
        <taxon>Trypanosoma</taxon>
        <taxon>Herpetosoma</taxon>
    </lineage>
</organism>
<keyword evidence="14" id="KW-0325">Glycoprotein</keyword>
<dbReference type="VEuPathDB" id="TriTrypDB:TRSC58_07184"/>
<dbReference type="PANTHER" id="PTHR10942:SF0">
    <property type="entry name" value="LEISHMANOLYSIN-LIKE PEPTIDASE"/>
    <property type="match status" value="1"/>
</dbReference>
<evidence type="ECO:0000256" key="19">
    <source>
        <dbReference type="SAM" id="SignalP"/>
    </source>
</evidence>
<dbReference type="FunFam" id="3.90.132.10:FF:000001">
    <property type="entry name" value="leishmanolysin-like peptidase isoform X2"/>
    <property type="match status" value="1"/>
</dbReference>
<dbReference type="OrthoDB" id="527990at2759"/>
<comment type="similarity">
    <text evidence="3 17">Belongs to the peptidase M8 family.</text>
</comment>
<evidence type="ECO:0000256" key="9">
    <source>
        <dbReference type="ARBA" id="ARBA00022889"/>
    </source>
</evidence>
<evidence type="ECO:0000256" key="4">
    <source>
        <dbReference type="ARBA" id="ARBA00022670"/>
    </source>
</evidence>
<dbReference type="Proteomes" id="UP000283634">
    <property type="component" value="Unassembled WGS sequence"/>
</dbReference>
<evidence type="ECO:0000256" key="13">
    <source>
        <dbReference type="ARBA" id="ARBA00023157"/>
    </source>
</evidence>
<accession>A0A422MRQ6</accession>
<evidence type="ECO:0000256" key="18">
    <source>
        <dbReference type="SAM" id="MobiDB-lite"/>
    </source>
</evidence>
<evidence type="ECO:0000256" key="15">
    <source>
        <dbReference type="PIRSR" id="PIRSR601577-1"/>
    </source>
</evidence>
<evidence type="ECO:0000256" key="8">
    <source>
        <dbReference type="ARBA" id="ARBA00022833"/>
    </source>
</evidence>
<dbReference type="GO" id="GO:0004222">
    <property type="term" value="F:metalloendopeptidase activity"/>
    <property type="evidence" value="ECO:0007669"/>
    <property type="project" value="UniProtKB-UniRule"/>
</dbReference>
<feature type="compositionally biased region" description="Polar residues" evidence="18">
    <location>
        <begin position="570"/>
        <end position="589"/>
    </location>
</feature>
<sequence>MPLLIFKRKQQRQFIQAMCQPRRSTPFLSLAVFLLLLVCCAAGCLAVAPARKHRCGFAEMMGRDPPPTAVVRDVPRRGQDAMQAYTVAAQGVGSEWAPIRIKVSAKDMDDPSKHCTVEGDMSMPDGSRVKCTEDDLLTEAKKDIVLKQLLPAAIKMHTDRLSVKPMVDPIRMPMPDDGIGACSDFTIPSWHHTIGVSGADMILYVNAFLGREFVAVAEVCATLKDGRPYAGVVNFAPRHIRATDRFVRTAAHEIGHVLGFSFKQFSKFNMLSNVSNVRGKKEVWVVSSPKVKELARRYYNCPTLEGMELEEGGGKREKLSHWKKRNARDELMAPGVPYTYYSAFTLAAFEDMGVYKANYGMADTLRWGNNSGCGLLENKCLTNGRTDYPDMFCKQNVSDNRLLCTYDRLSLGYCDVLTQQPLPPQFQYFDNPIHGGTLQIMDYCPYVMGRGASGCINGDSKRFPGSFIGSSSRCVKGERLLFDNKEIGDVCVNTQCSEGKLRVQFLGDGTWHDCNEGETVAPPGGKWRGSIRCPKYADVCAAFPNTSDLPIPVVAPPLAEKPNPADTNDESGGTNRDTGASPSTHQSRNTSKKRNPTSMRDESGASPSTHQSRNTSKKRNPTSMRDESGASPSTHQSRNTSKKRNPTSMRRKSGTSPSTYQSRNTSQERNPTSMRDESGASPSTYQSRNTSAPAAPAAPTPNHSGKSGGGGNGNRGEKEFGLGDTSVVAVGLSSLALLAVATAVAMAPL</sequence>
<dbReference type="Gene3D" id="2.30.34.10">
    <property type="entry name" value="Leishmanolysin domain 4"/>
    <property type="match status" value="1"/>
</dbReference>
<reference evidence="20 21" key="1">
    <citation type="journal article" date="2018" name="BMC Genomics">
        <title>Genomic comparison of Trypanosoma conorhini and Trypanosoma rangeli to Trypanosoma cruzi strains of high and low virulence.</title>
        <authorList>
            <person name="Bradwell K.R."/>
            <person name="Koparde V.N."/>
            <person name="Matveyev A.V."/>
            <person name="Serrano M.G."/>
            <person name="Alves J.M."/>
            <person name="Parikh H."/>
            <person name="Huang B."/>
            <person name="Lee V."/>
            <person name="Espinosa-Alvarez O."/>
            <person name="Ortiz P.A."/>
            <person name="Costa-Martins A.G."/>
            <person name="Teixeira M.M."/>
            <person name="Buck G.A."/>
        </authorList>
    </citation>
    <scope>NUCLEOTIDE SEQUENCE [LARGE SCALE GENOMIC DNA]</scope>
    <source>
        <strain evidence="20 21">AM80</strain>
    </source>
</reference>
<dbReference type="Pfam" id="PF01457">
    <property type="entry name" value="Peptidase_M8"/>
    <property type="match status" value="1"/>
</dbReference>
<evidence type="ECO:0000256" key="14">
    <source>
        <dbReference type="ARBA" id="ARBA00023180"/>
    </source>
</evidence>
<dbReference type="GO" id="GO:0005737">
    <property type="term" value="C:cytoplasm"/>
    <property type="evidence" value="ECO:0007669"/>
    <property type="project" value="TreeGrafter"/>
</dbReference>
<dbReference type="RefSeq" id="XP_029233441.1">
    <property type="nucleotide sequence ID" value="XM_029386706.1"/>
</dbReference>
<feature type="binding site" evidence="16">
    <location>
        <position position="256"/>
    </location>
    <ligand>
        <name>Zn(2+)</name>
        <dbReference type="ChEBI" id="CHEBI:29105"/>
        <note>catalytic</note>
    </ligand>
</feature>
<dbReference type="EMBL" id="MKGL01000779">
    <property type="protein sequence ID" value="RNE95889.1"/>
    <property type="molecule type" value="Genomic_DNA"/>
</dbReference>
<evidence type="ECO:0000256" key="5">
    <source>
        <dbReference type="ARBA" id="ARBA00022723"/>
    </source>
</evidence>
<feature type="signal peptide" evidence="19">
    <location>
        <begin position="1"/>
        <end position="46"/>
    </location>
</feature>
<dbReference type="GO" id="GO:0046872">
    <property type="term" value="F:metal ion binding"/>
    <property type="evidence" value="ECO:0007669"/>
    <property type="project" value="UniProtKB-KW"/>
</dbReference>
<comment type="caution">
    <text evidence="20">The sequence shown here is derived from an EMBL/GenBank/DDBJ whole genome shotgun (WGS) entry which is preliminary data.</text>
</comment>
<keyword evidence="21" id="KW-1185">Reference proteome</keyword>
<dbReference type="GO" id="GO:0007155">
    <property type="term" value="P:cell adhesion"/>
    <property type="evidence" value="ECO:0007669"/>
    <property type="project" value="UniProtKB-KW"/>
</dbReference>
<evidence type="ECO:0000256" key="10">
    <source>
        <dbReference type="ARBA" id="ARBA00023049"/>
    </source>
</evidence>
<feature type="chain" id="PRO_5019066473" description="Leishmanolysin-like peptidase" evidence="19">
    <location>
        <begin position="47"/>
        <end position="749"/>
    </location>
</feature>
<dbReference type="Gene3D" id="2.10.55.10">
    <property type="entry name" value="Leishmanolysin domain 3"/>
    <property type="match status" value="1"/>
</dbReference>
<evidence type="ECO:0000256" key="11">
    <source>
        <dbReference type="ARBA" id="ARBA00023136"/>
    </source>
</evidence>
<keyword evidence="11" id="KW-0472">Membrane</keyword>
<keyword evidence="10 16" id="KW-0482">Metalloprotease</keyword>
<dbReference type="Gene3D" id="3.90.132.10">
    <property type="entry name" value="Leishmanolysin , domain 2"/>
    <property type="match status" value="1"/>
</dbReference>
<dbReference type="Gene3D" id="3.10.170.20">
    <property type="match status" value="1"/>
</dbReference>
<keyword evidence="12" id="KW-0865">Zymogen</keyword>
<feature type="active site" evidence="15">
    <location>
        <position position="253"/>
    </location>
</feature>
<evidence type="ECO:0000256" key="7">
    <source>
        <dbReference type="ARBA" id="ARBA00022801"/>
    </source>
</evidence>
<feature type="compositionally biased region" description="Basic residues" evidence="18">
    <location>
        <begin position="640"/>
        <end position="653"/>
    </location>
</feature>
<dbReference type="GO" id="GO:0006508">
    <property type="term" value="P:proteolysis"/>
    <property type="evidence" value="ECO:0007669"/>
    <property type="project" value="UniProtKB-KW"/>
</dbReference>
<proteinExistence type="inferred from homology"/>
<feature type="region of interest" description="Disordered" evidence="18">
    <location>
        <begin position="553"/>
        <end position="719"/>
    </location>
</feature>
<dbReference type="PANTHER" id="PTHR10942">
    <property type="entry name" value="LEISHMANOLYSIN-LIKE PEPTIDASE"/>
    <property type="match status" value="1"/>
</dbReference>
<keyword evidence="9" id="KW-0130">Cell adhesion</keyword>
<evidence type="ECO:0000256" key="3">
    <source>
        <dbReference type="ARBA" id="ARBA00005860"/>
    </source>
</evidence>
<evidence type="ECO:0000256" key="1">
    <source>
        <dbReference type="ARBA" id="ARBA00001249"/>
    </source>
</evidence>
<evidence type="ECO:0000313" key="20">
    <source>
        <dbReference type="EMBL" id="RNE95889.1"/>
    </source>
</evidence>
<keyword evidence="4 17" id="KW-0645">Protease</keyword>
<evidence type="ECO:0000256" key="12">
    <source>
        <dbReference type="ARBA" id="ARBA00023145"/>
    </source>
</evidence>
<evidence type="ECO:0000256" key="17">
    <source>
        <dbReference type="RuleBase" id="RU366077"/>
    </source>
</evidence>
<evidence type="ECO:0000313" key="21">
    <source>
        <dbReference type="Proteomes" id="UP000283634"/>
    </source>
</evidence>
<keyword evidence="6 19" id="KW-0732">Signal</keyword>
<comment type="cofactor">
    <cofactor evidence="16 17">
        <name>Zn(2+)</name>
        <dbReference type="ChEBI" id="CHEBI:29105"/>
    </cofactor>
    <text evidence="16 17">Binds 1 zinc ion per subunit.</text>
</comment>
<dbReference type="EC" id="3.4.24.-" evidence="17"/>